<feature type="transmembrane region" description="Helical" evidence="9">
    <location>
        <begin position="28"/>
        <end position="53"/>
    </location>
</feature>
<evidence type="ECO:0000256" key="5">
    <source>
        <dbReference type="ARBA" id="ARBA00022592"/>
    </source>
</evidence>
<keyword evidence="6 9" id="KW-0812">Transmembrane</keyword>
<dbReference type="GO" id="GO:0006817">
    <property type="term" value="P:phosphate ion transport"/>
    <property type="evidence" value="ECO:0007669"/>
    <property type="project" value="UniProtKB-KW"/>
</dbReference>
<dbReference type="GO" id="GO:0005315">
    <property type="term" value="F:phosphate transmembrane transporter activity"/>
    <property type="evidence" value="ECO:0007669"/>
    <property type="project" value="InterPro"/>
</dbReference>
<feature type="transmembrane region" description="Helical" evidence="9">
    <location>
        <begin position="237"/>
        <end position="259"/>
    </location>
</feature>
<feature type="transmembrane region" description="Helical" evidence="9">
    <location>
        <begin position="87"/>
        <end position="116"/>
    </location>
</feature>
<sequence>MAIDQKSGSELPQRRKLAAGPLSKGDKWFYRATAISANFAFVLVALIVVFLFVNAWPTLSSQGISFIFGDIWNPDAKNPVMQLGPMLWGSILVGFSGVLLATPMAISAAYLIVYLLPKPAARVATTIIDLLAALPSVVIGLWGIAVFTPVAISWAKISNQLLGWIPIFHVKDPNSAFTDSPFIAGWIVAVMIVPIITSVTREIFSQMDDGLINGAVALGGSRFSVFRKVILPTSSSGIIGGILLGLGRALGETVAILYVLQLSFKINFFSVLESRGGAVASWILARFGEASSSEFHGLMAAGLVIFLVTLAVNMVASFIVNRAQPWRKN</sequence>
<feature type="transmembrane region" description="Helical" evidence="9">
    <location>
        <begin position="128"/>
        <end position="152"/>
    </location>
</feature>
<evidence type="ECO:0000256" key="7">
    <source>
        <dbReference type="ARBA" id="ARBA00022989"/>
    </source>
</evidence>
<name>A0A6J7KS83_9ZZZZ</name>
<keyword evidence="3" id="KW-0813">Transport</keyword>
<proteinExistence type="inferred from homology"/>
<dbReference type="InterPro" id="IPR011864">
    <property type="entry name" value="Phosphate_PstC"/>
</dbReference>
<evidence type="ECO:0000256" key="9">
    <source>
        <dbReference type="SAM" id="Phobius"/>
    </source>
</evidence>
<keyword evidence="7 9" id="KW-1133">Transmembrane helix</keyword>
<comment type="subcellular location">
    <subcellularLocation>
        <location evidence="1">Cell membrane</location>
        <topology evidence="1">Multi-pass membrane protein</topology>
    </subcellularLocation>
</comment>
<comment type="similarity">
    <text evidence="2">Belongs to the binding-protein-dependent transport system permease family. CysTW subfamily.</text>
</comment>
<dbReference type="AlphaFoldDB" id="A0A6J7KS83"/>
<evidence type="ECO:0000313" key="11">
    <source>
        <dbReference type="EMBL" id="CAB4958640.1"/>
    </source>
</evidence>
<evidence type="ECO:0000256" key="3">
    <source>
        <dbReference type="ARBA" id="ARBA00022448"/>
    </source>
</evidence>
<dbReference type="InterPro" id="IPR051124">
    <property type="entry name" value="Phosphate_Transport_Permease"/>
</dbReference>
<keyword evidence="4" id="KW-1003">Cell membrane</keyword>
<dbReference type="EMBL" id="CAFBNO010000048">
    <property type="protein sequence ID" value="CAB4958640.1"/>
    <property type="molecule type" value="Genomic_DNA"/>
</dbReference>
<dbReference type="Gene3D" id="1.10.3720.10">
    <property type="entry name" value="MetI-like"/>
    <property type="match status" value="1"/>
</dbReference>
<evidence type="ECO:0000259" key="10">
    <source>
        <dbReference type="PROSITE" id="PS50928"/>
    </source>
</evidence>
<dbReference type="PANTHER" id="PTHR30425:SF1">
    <property type="entry name" value="PHOSPHATE TRANSPORT SYSTEM PERMEASE PROTEIN PSTC"/>
    <property type="match status" value="1"/>
</dbReference>
<feature type="domain" description="ABC transmembrane type-1" evidence="10">
    <location>
        <begin position="87"/>
        <end position="316"/>
    </location>
</feature>
<dbReference type="SUPFAM" id="SSF161098">
    <property type="entry name" value="MetI-like"/>
    <property type="match status" value="1"/>
</dbReference>
<feature type="transmembrane region" description="Helical" evidence="9">
    <location>
        <begin position="297"/>
        <end position="320"/>
    </location>
</feature>
<dbReference type="InterPro" id="IPR035906">
    <property type="entry name" value="MetI-like_sf"/>
</dbReference>
<accession>A0A6J7KS83</accession>
<evidence type="ECO:0000256" key="8">
    <source>
        <dbReference type="ARBA" id="ARBA00023136"/>
    </source>
</evidence>
<dbReference type="InterPro" id="IPR000515">
    <property type="entry name" value="MetI-like"/>
</dbReference>
<dbReference type="CDD" id="cd06261">
    <property type="entry name" value="TM_PBP2"/>
    <property type="match status" value="1"/>
</dbReference>
<protein>
    <submittedName>
        <fullName evidence="11">Unannotated protein</fullName>
    </submittedName>
</protein>
<feature type="transmembrane region" description="Helical" evidence="9">
    <location>
        <begin position="182"/>
        <end position="199"/>
    </location>
</feature>
<dbReference type="NCBIfam" id="TIGR02138">
    <property type="entry name" value="phosphate_pstC"/>
    <property type="match status" value="1"/>
</dbReference>
<reference evidence="11" key="1">
    <citation type="submission" date="2020-05" db="EMBL/GenBank/DDBJ databases">
        <authorList>
            <person name="Chiriac C."/>
            <person name="Salcher M."/>
            <person name="Ghai R."/>
            <person name="Kavagutti S V."/>
        </authorList>
    </citation>
    <scope>NUCLEOTIDE SEQUENCE</scope>
</reference>
<organism evidence="11">
    <name type="scientific">freshwater metagenome</name>
    <dbReference type="NCBI Taxonomy" id="449393"/>
    <lineage>
        <taxon>unclassified sequences</taxon>
        <taxon>metagenomes</taxon>
        <taxon>ecological metagenomes</taxon>
    </lineage>
</organism>
<dbReference type="GO" id="GO:0005886">
    <property type="term" value="C:plasma membrane"/>
    <property type="evidence" value="ECO:0007669"/>
    <property type="project" value="UniProtKB-SubCell"/>
</dbReference>
<dbReference type="PROSITE" id="PS50928">
    <property type="entry name" value="ABC_TM1"/>
    <property type="match status" value="1"/>
</dbReference>
<keyword evidence="5" id="KW-0592">Phosphate transport</keyword>
<dbReference type="PANTHER" id="PTHR30425">
    <property type="entry name" value="PHOSPHATE TRANSPORT SYSTEM PERMEASE PROTEIN PST"/>
    <property type="match status" value="1"/>
</dbReference>
<dbReference type="Pfam" id="PF00528">
    <property type="entry name" value="BPD_transp_1"/>
    <property type="match status" value="1"/>
</dbReference>
<evidence type="ECO:0000256" key="1">
    <source>
        <dbReference type="ARBA" id="ARBA00004651"/>
    </source>
</evidence>
<evidence type="ECO:0000256" key="6">
    <source>
        <dbReference type="ARBA" id="ARBA00022692"/>
    </source>
</evidence>
<gene>
    <name evidence="11" type="ORF">UFOPK3837_00920</name>
</gene>
<evidence type="ECO:0000256" key="2">
    <source>
        <dbReference type="ARBA" id="ARBA00007069"/>
    </source>
</evidence>
<evidence type="ECO:0000256" key="4">
    <source>
        <dbReference type="ARBA" id="ARBA00022475"/>
    </source>
</evidence>
<keyword evidence="8 9" id="KW-0472">Membrane</keyword>